<organism evidence="9">
    <name type="scientific">Loigolactobacillus rennini</name>
    <dbReference type="NCBI Taxonomy" id="238013"/>
    <lineage>
        <taxon>Bacteria</taxon>
        <taxon>Bacillati</taxon>
        <taxon>Bacillota</taxon>
        <taxon>Bacilli</taxon>
        <taxon>Lactobacillales</taxon>
        <taxon>Lactobacillaceae</taxon>
        <taxon>Loigolactobacillus</taxon>
    </lineage>
</organism>
<dbReference type="GO" id="GO:0016787">
    <property type="term" value="F:hydrolase activity"/>
    <property type="evidence" value="ECO:0007669"/>
    <property type="project" value="UniProtKB-KW"/>
</dbReference>
<comment type="similarity">
    <text evidence="8">Belongs to the ATPase delta chain family.</text>
</comment>
<dbReference type="EMBL" id="LT634362">
    <property type="protein sequence ID" value="SFZ87811.1"/>
    <property type="molecule type" value="Genomic_DNA"/>
</dbReference>
<evidence type="ECO:0000256" key="5">
    <source>
        <dbReference type="ARBA" id="ARBA00023136"/>
    </source>
</evidence>
<dbReference type="GO" id="GO:0045259">
    <property type="term" value="C:proton-transporting ATP synthase complex"/>
    <property type="evidence" value="ECO:0007669"/>
    <property type="project" value="UniProtKB-KW"/>
</dbReference>
<evidence type="ECO:0000256" key="6">
    <source>
        <dbReference type="ARBA" id="ARBA00023196"/>
    </source>
</evidence>
<dbReference type="HAMAP" id="MF_01416">
    <property type="entry name" value="ATP_synth_delta_bact"/>
    <property type="match status" value="1"/>
</dbReference>
<evidence type="ECO:0000256" key="2">
    <source>
        <dbReference type="ARBA" id="ARBA00022448"/>
    </source>
</evidence>
<comment type="subcellular location">
    <subcellularLocation>
        <location evidence="8">Cell membrane</location>
        <topology evidence="8">Peripheral membrane protein</topology>
    </subcellularLocation>
    <subcellularLocation>
        <location evidence="1">Membrane</location>
    </subcellularLocation>
</comment>
<dbReference type="PROSITE" id="PS00389">
    <property type="entry name" value="ATPASE_DELTA"/>
    <property type="match status" value="1"/>
</dbReference>
<proteinExistence type="inferred from homology"/>
<dbReference type="AlphaFoldDB" id="A0A1K2I644"/>
<evidence type="ECO:0000313" key="9">
    <source>
        <dbReference type="EMBL" id="SFZ87811.1"/>
    </source>
</evidence>
<dbReference type="PANTHER" id="PTHR11910">
    <property type="entry name" value="ATP SYNTHASE DELTA CHAIN"/>
    <property type="match status" value="1"/>
</dbReference>
<dbReference type="NCBIfam" id="TIGR01145">
    <property type="entry name" value="ATP_synt_delta"/>
    <property type="match status" value="1"/>
</dbReference>
<reference evidence="9" key="1">
    <citation type="submission" date="2016-11" db="EMBL/GenBank/DDBJ databases">
        <authorList>
            <person name="Jaros S."/>
            <person name="Januszkiewicz K."/>
            <person name="Wedrychowicz H."/>
        </authorList>
    </citation>
    <scope>NUCLEOTIDE SEQUENCE</scope>
    <source>
        <strain evidence="9">ACA-DC 565</strain>
    </source>
</reference>
<comment type="function">
    <text evidence="8">This protein is part of the stalk that links CF(0) to CF(1). It either transmits conformational changes from CF(0) to CF(1) or is implicated in proton conduction.</text>
</comment>
<comment type="function">
    <text evidence="8">F(1)F(0) ATP synthase produces ATP from ADP in the presence of a proton or sodium gradient. F-type ATPases consist of two structural domains, F(1) containing the extramembraneous catalytic core and F(0) containing the membrane proton channel, linked together by a central stalk and a peripheral stalk. During catalysis, ATP synthesis in the catalytic domain of F(1) is coupled via a rotary mechanism of the central stalk subunits to proton translocation.</text>
</comment>
<evidence type="ECO:0000256" key="4">
    <source>
        <dbReference type="ARBA" id="ARBA00023065"/>
    </source>
</evidence>
<protein>
    <recommendedName>
        <fullName evidence="8">ATP synthase subunit delta</fullName>
    </recommendedName>
    <alternativeName>
        <fullName evidence="8">ATP synthase F(1) sector subunit delta</fullName>
    </alternativeName>
    <alternativeName>
        <fullName evidence="8">F-type ATPase subunit delta</fullName>
        <shortName evidence="8">F-ATPase subunit delta</shortName>
    </alternativeName>
</protein>
<dbReference type="InterPro" id="IPR020781">
    <property type="entry name" value="ATPase_OSCP/d_CS"/>
</dbReference>
<keyword evidence="8" id="KW-1003">Cell membrane</keyword>
<sequence length="180" mass="19475">MALDKYMIGQRYGTALFDLATEQDTVSTVYADVAALQKIFAQTPAVGAALTNVTLSKLQKQAILANLKQGASASVQNLIQMVFDYGRMQEMPDILAAFMYQYDLANGIVRAEVTSAVALTEAQQESLAIQLATRLGVKQVKIKNNIDKTIIGGAIVKANNLIIDGSVQKKLLEVRQLLLG</sequence>
<accession>A0A1K2I644</accession>
<name>A0A1K2I644_9LACO</name>
<evidence type="ECO:0000256" key="1">
    <source>
        <dbReference type="ARBA" id="ARBA00004370"/>
    </source>
</evidence>
<dbReference type="PRINTS" id="PR00125">
    <property type="entry name" value="ATPASEDELTA"/>
</dbReference>
<dbReference type="InterPro" id="IPR000711">
    <property type="entry name" value="ATPase_OSCP/dsu"/>
</dbReference>
<dbReference type="Gene3D" id="1.10.520.20">
    <property type="entry name" value="N-terminal domain of the delta subunit of the F1F0-ATP synthase"/>
    <property type="match status" value="1"/>
</dbReference>
<dbReference type="GO" id="GO:0005886">
    <property type="term" value="C:plasma membrane"/>
    <property type="evidence" value="ECO:0007669"/>
    <property type="project" value="UniProtKB-SubCell"/>
</dbReference>
<evidence type="ECO:0000256" key="8">
    <source>
        <dbReference type="HAMAP-Rule" id="MF_01416"/>
    </source>
</evidence>
<keyword evidence="9" id="KW-0378">Hydrolase</keyword>
<keyword evidence="7 8" id="KW-0066">ATP synthesis</keyword>
<dbReference type="InterPro" id="IPR026015">
    <property type="entry name" value="ATP_synth_OSCP/delta_N_sf"/>
</dbReference>
<dbReference type="Pfam" id="PF00213">
    <property type="entry name" value="OSCP"/>
    <property type="match status" value="1"/>
</dbReference>
<gene>
    <name evidence="8" type="primary">atpH</name>
    <name evidence="9" type="ORF">LREN565_0924</name>
</gene>
<dbReference type="SUPFAM" id="SSF47928">
    <property type="entry name" value="N-terminal domain of the delta subunit of the F1F0-ATP synthase"/>
    <property type="match status" value="1"/>
</dbReference>
<keyword evidence="4 8" id="KW-0406">Ion transport</keyword>
<keyword evidence="2 8" id="KW-0813">Transport</keyword>
<evidence type="ECO:0000256" key="7">
    <source>
        <dbReference type="ARBA" id="ARBA00023310"/>
    </source>
</evidence>
<dbReference type="GO" id="GO:0046933">
    <property type="term" value="F:proton-transporting ATP synthase activity, rotational mechanism"/>
    <property type="evidence" value="ECO:0007669"/>
    <property type="project" value="UniProtKB-UniRule"/>
</dbReference>
<keyword evidence="6 8" id="KW-0139">CF(1)</keyword>
<keyword evidence="3 8" id="KW-0375">Hydrogen ion transport</keyword>
<keyword evidence="5 8" id="KW-0472">Membrane</keyword>
<evidence type="ECO:0000256" key="3">
    <source>
        <dbReference type="ARBA" id="ARBA00022781"/>
    </source>
</evidence>